<dbReference type="GO" id="GO:0003677">
    <property type="term" value="F:DNA binding"/>
    <property type="evidence" value="ECO:0007669"/>
    <property type="project" value="InterPro"/>
</dbReference>
<gene>
    <name evidence="2" type="ORF">SAMN02746041_00502</name>
</gene>
<evidence type="ECO:0000313" key="3">
    <source>
        <dbReference type="Proteomes" id="UP000192783"/>
    </source>
</evidence>
<reference evidence="2 3" key="1">
    <citation type="submission" date="2017-04" db="EMBL/GenBank/DDBJ databases">
        <authorList>
            <person name="Afonso C.L."/>
            <person name="Miller P.J."/>
            <person name="Scott M.A."/>
            <person name="Spackman E."/>
            <person name="Goraichik I."/>
            <person name="Dimitrov K.M."/>
            <person name="Suarez D.L."/>
            <person name="Swayne D.E."/>
        </authorList>
    </citation>
    <scope>NUCLEOTIDE SEQUENCE [LARGE SCALE GENOMIC DNA]</scope>
    <source>
        <strain evidence="2 3">DSM 13146</strain>
    </source>
</reference>
<dbReference type="SUPFAM" id="SSF143422">
    <property type="entry name" value="Transposase IS200-like"/>
    <property type="match status" value="1"/>
</dbReference>
<feature type="region of interest" description="Disordered" evidence="1">
    <location>
        <begin position="1"/>
        <end position="52"/>
    </location>
</feature>
<sequence length="173" mass="19549">MKQQPGNTGLQPRKSKDTGNTGSQPGKNESTGNTGLQPGKNESTGNTGLQPGKENHAYKGWYSRGYLPHLDAPALLQSITFRLADSLPQERLRQLEQELATKPENEREKWKRQRIEAWLDAGMGCCALRHPRLAALMQNTLWYFDGSRYRLLAWCVMPNHVHVLIEQQALLSK</sequence>
<evidence type="ECO:0008006" key="4">
    <source>
        <dbReference type="Google" id="ProtNLM"/>
    </source>
</evidence>
<accession>A0A1W1X4G6</accession>
<dbReference type="EMBL" id="FWXF01000001">
    <property type="protein sequence ID" value="SMC18331.1"/>
    <property type="molecule type" value="Genomic_DNA"/>
</dbReference>
<dbReference type="InterPro" id="IPR036515">
    <property type="entry name" value="Transposase_17_sf"/>
</dbReference>
<name>A0A1W1X4G6_9BACT</name>
<keyword evidence="3" id="KW-1185">Reference proteome</keyword>
<proteinExistence type="predicted"/>
<dbReference type="Proteomes" id="UP000192783">
    <property type="component" value="Unassembled WGS sequence"/>
</dbReference>
<feature type="non-terminal residue" evidence="2">
    <location>
        <position position="173"/>
    </location>
</feature>
<protein>
    <recommendedName>
        <fullName evidence="4">Transposase IS200 like</fullName>
    </recommendedName>
</protein>
<dbReference type="Gene3D" id="3.30.70.1290">
    <property type="entry name" value="Transposase IS200-like"/>
    <property type="match status" value="1"/>
</dbReference>
<dbReference type="GO" id="GO:0004803">
    <property type="term" value="F:transposase activity"/>
    <property type="evidence" value="ECO:0007669"/>
    <property type="project" value="InterPro"/>
</dbReference>
<organism evidence="2 3">
    <name type="scientific">Desulfacinum hydrothermale DSM 13146</name>
    <dbReference type="NCBI Taxonomy" id="1121390"/>
    <lineage>
        <taxon>Bacteria</taxon>
        <taxon>Pseudomonadati</taxon>
        <taxon>Thermodesulfobacteriota</taxon>
        <taxon>Syntrophobacteria</taxon>
        <taxon>Syntrophobacterales</taxon>
        <taxon>Syntrophobacteraceae</taxon>
        <taxon>Desulfacinum</taxon>
    </lineage>
</organism>
<dbReference type="AlphaFoldDB" id="A0A1W1X4G6"/>
<evidence type="ECO:0000256" key="1">
    <source>
        <dbReference type="SAM" id="MobiDB-lite"/>
    </source>
</evidence>
<feature type="compositionally biased region" description="Polar residues" evidence="1">
    <location>
        <begin position="18"/>
        <end position="49"/>
    </location>
</feature>
<dbReference type="GO" id="GO:0006313">
    <property type="term" value="P:DNA transposition"/>
    <property type="evidence" value="ECO:0007669"/>
    <property type="project" value="InterPro"/>
</dbReference>
<feature type="compositionally biased region" description="Polar residues" evidence="1">
    <location>
        <begin position="1"/>
        <end position="10"/>
    </location>
</feature>
<dbReference type="STRING" id="1121390.SAMN02746041_00502"/>
<evidence type="ECO:0000313" key="2">
    <source>
        <dbReference type="EMBL" id="SMC18331.1"/>
    </source>
</evidence>